<gene>
    <name evidence="2" type="ORF">B0T16DRAFT_447610</name>
</gene>
<evidence type="ECO:0000313" key="3">
    <source>
        <dbReference type="Proteomes" id="UP001174936"/>
    </source>
</evidence>
<organism evidence="2 3">
    <name type="scientific">Cercophora newfieldiana</name>
    <dbReference type="NCBI Taxonomy" id="92897"/>
    <lineage>
        <taxon>Eukaryota</taxon>
        <taxon>Fungi</taxon>
        <taxon>Dikarya</taxon>
        <taxon>Ascomycota</taxon>
        <taxon>Pezizomycotina</taxon>
        <taxon>Sordariomycetes</taxon>
        <taxon>Sordariomycetidae</taxon>
        <taxon>Sordariales</taxon>
        <taxon>Lasiosphaeriaceae</taxon>
        <taxon>Cercophora</taxon>
    </lineage>
</organism>
<proteinExistence type="predicted"/>
<keyword evidence="3" id="KW-1185">Reference proteome</keyword>
<comment type="caution">
    <text evidence="2">The sequence shown here is derived from an EMBL/GenBank/DDBJ whole genome shotgun (WGS) entry which is preliminary data.</text>
</comment>
<name>A0AA39Y257_9PEZI</name>
<dbReference type="Proteomes" id="UP001174936">
    <property type="component" value="Unassembled WGS sequence"/>
</dbReference>
<reference evidence="2" key="1">
    <citation type="submission" date="2023-06" db="EMBL/GenBank/DDBJ databases">
        <title>Genome-scale phylogeny and comparative genomics of the fungal order Sordariales.</title>
        <authorList>
            <consortium name="Lawrence Berkeley National Laboratory"/>
            <person name="Hensen N."/>
            <person name="Bonometti L."/>
            <person name="Westerberg I."/>
            <person name="Brannstrom I.O."/>
            <person name="Guillou S."/>
            <person name="Cros-Aarteil S."/>
            <person name="Calhoun S."/>
            <person name="Haridas S."/>
            <person name="Kuo A."/>
            <person name="Mondo S."/>
            <person name="Pangilinan J."/>
            <person name="Riley R."/>
            <person name="Labutti K."/>
            <person name="Andreopoulos B."/>
            <person name="Lipzen A."/>
            <person name="Chen C."/>
            <person name="Yanf M."/>
            <person name="Daum C."/>
            <person name="Ng V."/>
            <person name="Clum A."/>
            <person name="Steindorff A."/>
            <person name="Ohm R."/>
            <person name="Martin F."/>
            <person name="Silar P."/>
            <person name="Natvig D."/>
            <person name="Lalanne C."/>
            <person name="Gautier V."/>
            <person name="Ament-Velasquez S.L."/>
            <person name="Kruys A."/>
            <person name="Hutchinson M.I."/>
            <person name="Powell A.J."/>
            <person name="Barry K."/>
            <person name="Miller A.N."/>
            <person name="Grigoriev I.V."/>
            <person name="Debuchy R."/>
            <person name="Gladieux P."/>
            <person name="Thoren M.H."/>
            <person name="Johannesson H."/>
        </authorList>
    </citation>
    <scope>NUCLEOTIDE SEQUENCE</scope>
    <source>
        <strain evidence="2">SMH2532-1</strain>
    </source>
</reference>
<dbReference type="EMBL" id="JAULSV010000005">
    <property type="protein sequence ID" value="KAK0643736.1"/>
    <property type="molecule type" value="Genomic_DNA"/>
</dbReference>
<sequence length="165" mass="18293">MSNTLPTKDKFFNGLTYVLSTTVIPLRSPSAPTIYTLPSRSHIHGATLQTMDADGSRECGCAIDDPERATKSPEASPPGSRKMSSNTTHMSPRITFTLKLGTSSLTRWETTSTAARLQVMVVRELEECGPRKRHDAMNKFHAIHPNLPHIRALNRDDEASEMDED</sequence>
<protein>
    <submittedName>
        <fullName evidence="2">Uncharacterized protein</fullName>
    </submittedName>
</protein>
<dbReference type="AlphaFoldDB" id="A0AA39Y257"/>
<evidence type="ECO:0000256" key="1">
    <source>
        <dbReference type="SAM" id="MobiDB-lite"/>
    </source>
</evidence>
<accession>A0AA39Y257</accession>
<evidence type="ECO:0000313" key="2">
    <source>
        <dbReference type="EMBL" id="KAK0643736.1"/>
    </source>
</evidence>
<feature type="region of interest" description="Disordered" evidence="1">
    <location>
        <begin position="61"/>
        <end position="89"/>
    </location>
</feature>